<dbReference type="AlphaFoldDB" id="A0A4C1XS32"/>
<dbReference type="EMBL" id="BGZK01000944">
    <property type="protein sequence ID" value="GBP65980.1"/>
    <property type="molecule type" value="Genomic_DNA"/>
</dbReference>
<protein>
    <submittedName>
        <fullName evidence="1">Uncharacterized protein</fullName>
    </submittedName>
</protein>
<comment type="caution">
    <text evidence="1">The sequence shown here is derived from an EMBL/GenBank/DDBJ whole genome shotgun (WGS) entry which is preliminary data.</text>
</comment>
<evidence type="ECO:0000313" key="1">
    <source>
        <dbReference type="EMBL" id="GBP65980.1"/>
    </source>
</evidence>
<keyword evidence="2" id="KW-1185">Reference proteome</keyword>
<reference evidence="1 2" key="1">
    <citation type="journal article" date="2019" name="Commun. Biol.">
        <title>The bagworm genome reveals a unique fibroin gene that provides high tensile strength.</title>
        <authorList>
            <person name="Kono N."/>
            <person name="Nakamura H."/>
            <person name="Ohtoshi R."/>
            <person name="Tomita M."/>
            <person name="Numata K."/>
            <person name="Arakawa K."/>
        </authorList>
    </citation>
    <scope>NUCLEOTIDE SEQUENCE [LARGE SCALE GENOMIC DNA]</scope>
</reference>
<accession>A0A4C1XS32</accession>
<dbReference type="Proteomes" id="UP000299102">
    <property type="component" value="Unassembled WGS sequence"/>
</dbReference>
<proteinExistence type="predicted"/>
<sequence length="87" mass="10192">MILRAAAAGVACNFIAFPQVYVDIGRGLFHHIPLRWTCFARIYSLNKLEDKQPRSAQRIVQVGLPLYREDYKLNGLRHPDRWQPNWN</sequence>
<evidence type="ECO:0000313" key="2">
    <source>
        <dbReference type="Proteomes" id="UP000299102"/>
    </source>
</evidence>
<gene>
    <name evidence="1" type="ORF">EVAR_45901_1</name>
</gene>
<organism evidence="1 2">
    <name type="scientific">Eumeta variegata</name>
    <name type="common">Bagworm moth</name>
    <name type="synonym">Eumeta japonica</name>
    <dbReference type="NCBI Taxonomy" id="151549"/>
    <lineage>
        <taxon>Eukaryota</taxon>
        <taxon>Metazoa</taxon>
        <taxon>Ecdysozoa</taxon>
        <taxon>Arthropoda</taxon>
        <taxon>Hexapoda</taxon>
        <taxon>Insecta</taxon>
        <taxon>Pterygota</taxon>
        <taxon>Neoptera</taxon>
        <taxon>Endopterygota</taxon>
        <taxon>Lepidoptera</taxon>
        <taxon>Glossata</taxon>
        <taxon>Ditrysia</taxon>
        <taxon>Tineoidea</taxon>
        <taxon>Psychidae</taxon>
        <taxon>Oiketicinae</taxon>
        <taxon>Eumeta</taxon>
    </lineage>
</organism>
<name>A0A4C1XS32_EUMVA</name>